<organism evidence="1 2">
    <name type="scientific">Nannocystis bainbridge</name>
    <dbReference type="NCBI Taxonomy" id="2995303"/>
    <lineage>
        <taxon>Bacteria</taxon>
        <taxon>Pseudomonadati</taxon>
        <taxon>Myxococcota</taxon>
        <taxon>Polyangia</taxon>
        <taxon>Nannocystales</taxon>
        <taxon>Nannocystaceae</taxon>
        <taxon>Nannocystis</taxon>
    </lineage>
</organism>
<gene>
    <name evidence="1" type="ORF">POL25_03100</name>
</gene>
<reference evidence="1 2" key="1">
    <citation type="submission" date="2022-11" db="EMBL/GenBank/DDBJ databases">
        <title>Minimal conservation of predation-associated metabolite biosynthetic gene clusters underscores biosynthetic potential of Myxococcota including descriptions for ten novel species: Archangium lansinium sp. nov., Myxococcus landrumus sp. nov., Nannocystis bai.</title>
        <authorList>
            <person name="Ahearne A."/>
            <person name="Stevens C."/>
            <person name="Dowd S."/>
        </authorList>
    </citation>
    <scope>NUCLEOTIDE SEQUENCE [LARGE SCALE GENOMIC DNA]</scope>
    <source>
        <strain evidence="1 2">BB15-2</strain>
    </source>
</reference>
<name>A0ABT5DQJ2_9BACT</name>
<protein>
    <recommendedName>
        <fullName evidence="3">PEGA domain-containing protein</fullName>
    </recommendedName>
</protein>
<keyword evidence="2" id="KW-1185">Reference proteome</keyword>
<dbReference type="PROSITE" id="PS51257">
    <property type="entry name" value="PROKAR_LIPOPROTEIN"/>
    <property type="match status" value="1"/>
</dbReference>
<proteinExistence type="predicted"/>
<evidence type="ECO:0000313" key="2">
    <source>
        <dbReference type="Proteomes" id="UP001221686"/>
    </source>
</evidence>
<dbReference type="EMBL" id="JAQNDL010000001">
    <property type="protein sequence ID" value="MDC0715864.1"/>
    <property type="molecule type" value="Genomic_DNA"/>
</dbReference>
<dbReference type="RefSeq" id="WP_272084293.1">
    <property type="nucleotide sequence ID" value="NZ_JAQNDL010000001.1"/>
</dbReference>
<dbReference type="Proteomes" id="UP001221686">
    <property type="component" value="Unassembled WGS sequence"/>
</dbReference>
<evidence type="ECO:0000313" key="1">
    <source>
        <dbReference type="EMBL" id="MDC0715864.1"/>
    </source>
</evidence>
<evidence type="ECO:0008006" key="3">
    <source>
        <dbReference type="Google" id="ProtNLM"/>
    </source>
</evidence>
<sequence length="124" mass="13160">MSYTRGCNKKRSSGWMAPIGALALALALSGGCKRGELSGAEQSAPLVIEAAPADLDAEVFVDGNYVGQIRVLQEPETGPLLLAPGIHRIEIRKPGRFPVQVTATVKKDRNGPVVVRAELLEDPS</sequence>
<accession>A0ABT5DQJ2</accession>
<comment type="caution">
    <text evidence="1">The sequence shown here is derived from an EMBL/GenBank/DDBJ whole genome shotgun (WGS) entry which is preliminary data.</text>
</comment>